<dbReference type="SUPFAM" id="SSF55961">
    <property type="entry name" value="Bet v1-like"/>
    <property type="match status" value="1"/>
</dbReference>
<evidence type="ECO:0008006" key="3">
    <source>
        <dbReference type="Google" id="ProtNLM"/>
    </source>
</evidence>
<dbReference type="AlphaFoldDB" id="A0A3A5MB21"/>
<evidence type="ECO:0000313" key="1">
    <source>
        <dbReference type="EMBL" id="RJT83461.1"/>
    </source>
</evidence>
<dbReference type="OrthoDB" id="5951835at2"/>
<dbReference type="InterPro" id="IPR023393">
    <property type="entry name" value="START-like_dom_sf"/>
</dbReference>
<dbReference type="CDD" id="cd08865">
    <property type="entry name" value="SRPBCC_10"/>
    <property type="match status" value="1"/>
</dbReference>
<accession>A0A3A5MB21</accession>
<keyword evidence="2" id="KW-1185">Reference proteome</keyword>
<protein>
    <recommendedName>
        <fullName evidence="3">Polyketide cyclase / dehydrase and lipid transport</fullName>
    </recommendedName>
</protein>
<comment type="caution">
    <text evidence="1">The sequence shown here is derived from an EMBL/GenBank/DDBJ whole genome shotgun (WGS) entry which is preliminary data.</text>
</comment>
<name>A0A3A5MB21_9MICC</name>
<gene>
    <name evidence="1" type="ORF">D6T63_00160</name>
</gene>
<proteinExistence type="predicted"/>
<sequence length="178" mass="19589">MLSITYDSGHSGFILVCVLPTPRKGGTVRDIQLETHTELQAPASKVFDFVADNTNVPRWQSGIDEIQRITPGPIGVGTEHELTRRFAGMKIVGRNRYIAYKPGRFVAFEIPSGKMNGVASYLVEPTGANTCQLISKVDFQVVGLAQFATPLLKLLFKRDDKKALAKLKNLMENPQAAD</sequence>
<evidence type="ECO:0000313" key="2">
    <source>
        <dbReference type="Proteomes" id="UP000272560"/>
    </source>
</evidence>
<dbReference type="Pfam" id="PF10604">
    <property type="entry name" value="Polyketide_cyc2"/>
    <property type="match status" value="1"/>
</dbReference>
<organism evidence="1 2">
    <name type="scientific">Arthrobacter cheniae</name>
    <dbReference type="NCBI Taxonomy" id="1258888"/>
    <lineage>
        <taxon>Bacteria</taxon>
        <taxon>Bacillati</taxon>
        <taxon>Actinomycetota</taxon>
        <taxon>Actinomycetes</taxon>
        <taxon>Micrococcales</taxon>
        <taxon>Micrococcaceae</taxon>
        <taxon>Arthrobacter</taxon>
    </lineage>
</organism>
<dbReference type="InterPro" id="IPR019587">
    <property type="entry name" value="Polyketide_cyclase/dehydratase"/>
</dbReference>
<dbReference type="Gene3D" id="3.30.530.20">
    <property type="match status" value="1"/>
</dbReference>
<reference evidence="1 2" key="1">
    <citation type="submission" date="2018-09" db="EMBL/GenBank/DDBJ databases">
        <title>Novel species of Arthrobacter.</title>
        <authorList>
            <person name="Liu Q."/>
            <person name="Xin Y.-H."/>
        </authorList>
    </citation>
    <scope>NUCLEOTIDE SEQUENCE [LARGE SCALE GENOMIC DNA]</scope>
    <source>
        <strain evidence="1 2">Hz2</strain>
    </source>
</reference>
<dbReference type="Proteomes" id="UP000272560">
    <property type="component" value="Unassembled WGS sequence"/>
</dbReference>
<dbReference type="EMBL" id="QZVT01000001">
    <property type="protein sequence ID" value="RJT83461.1"/>
    <property type="molecule type" value="Genomic_DNA"/>
</dbReference>